<dbReference type="AlphaFoldDB" id="A0A0G0ZFQ9"/>
<reference evidence="2 3" key="1">
    <citation type="journal article" date="2015" name="Nature">
        <title>rRNA introns, odd ribosomes, and small enigmatic genomes across a large radiation of phyla.</title>
        <authorList>
            <person name="Brown C.T."/>
            <person name="Hug L.A."/>
            <person name="Thomas B.C."/>
            <person name="Sharon I."/>
            <person name="Castelle C.J."/>
            <person name="Singh A."/>
            <person name="Wilkins M.J."/>
            <person name="Williams K.H."/>
            <person name="Banfield J.F."/>
        </authorList>
    </citation>
    <scope>NUCLEOTIDE SEQUENCE [LARGE SCALE GENOMIC DNA]</scope>
</reference>
<evidence type="ECO:0000256" key="1">
    <source>
        <dbReference type="SAM" id="MobiDB-lite"/>
    </source>
</evidence>
<comment type="caution">
    <text evidence="2">The sequence shown here is derived from an EMBL/GenBank/DDBJ whole genome shotgun (WGS) entry which is preliminary data.</text>
</comment>
<protein>
    <submittedName>
        <fullName evidence="2">Uncharacterized protein</fullName>
    </submittedName>
</protein>
<dbReference type="EMBL" id="LCBY01000049">
    <property type="protein sequence ID" value="KKS20876.1"/>
    <property type="molecule type" value="Genomic_DNA"/>
</dbReference>
<evidence type="ECO:0000313" key="3">
    <source>
        <dbReference type="Proteomes" id="UP000034371"/>
    </source>
</evidence>
<accession>A0A0G0ZFQ9</accession>
<organism evidence="2 3">
    <name type="scientific">Candidatus Roizmanbacteria bacterium GW2011_GWC2_41_7</name>
    <dbReference type="NCBI Taxonomy" id="1618487"/>
    <lineage>
        <taxon>Bacteria</taxon>
        <taxon>Candidatus Roizmaniibacteriota</taxon>
    </lineage>
</organism>
<dbReference type="Proteomes" id="UP000034371">
    <property type="component" value="Unassembled WGS sequence"/>
</dbReference>
<feature type="compositionally biased region" description="Basic and acidic residues" evidence="1">
    <location>
        <begin position="42"/>
        <end position="69"/>
    </location>
</feature>
<evidence type="ECO:0000313" key="2">
    <source>
        <dbReference type="EMBL" id="KKS20876.1"/>
    </source>
</evidence>
<gene>
    <name evidence="2" type="ORF">UU78_C0049G0001</name>
</gene>
<proteinExistence type="predicted"/>
<feature type="region of interest" description="Disordered" evidence="1">
    <location>
        <begin position="34"/>
        <end position="69"/>
    </location>
</feature>
<sequence length="69" mass="7922">MERTEVRIRAPAEHHFEQMTGVVREKVDTRIAAAEPAGEEVDGQRETVHLGEQRDEKCRERAERAPVAR</sequence>
<name>A0A0G0ZFQ9_9BACT</name>